<dbReference type="RefSeq" id="WP_242163466.1">
    <property type="nucleotide sequence ID" value="NZ_JAJMLW010000001.1"/>
</dbReference>
<evidence type="ECO:0000256" key="1">
    <source>
        <dbReference type="SAM" id="MobiDB-lite"/>
    </source>
</evidence>
<name>A0ABS9WES4_9ACTN</name>
<feature type="signal peptide" evidence="3">
    <location>
        <begin position="1"/>
        <end position="36"/>
    </location>
</feature>
<gene>
    <name evidence="4" type="ORF">LPT13_03255</name>
</gene>
<keyword evidence="5" id="KW-1185">Reference proteome</keyword>
<keyword evidence="2" id="KW-1133">Transmembrane helix</keyword>
<evidence type="ECO:0000313" key="4">
    <source>
        <dbReference type="EMBL" id="MCI2241369.1"/>
    </source>
</evidence>
<feature type="region of interest" description="Disordered" evidence="1">
    <location>
        <begin position="236"/>
        <end position="258"/>
    </location>
</feature>
<proteinExistence type="predicted"/>
<dbReference type="Proteomes" id="UP001430755">
    <property type="component" value="Unassembled WGS sequence"/>
</dbReference>
<evidence type="ECO:0000256" key="2">
    <source>
        <dbReference type="SAM" id="Phobius"/>
    </source>
</evidence>
<evidence type="ECO:0000256" key="3">
    <source>
        <dbReference type="SAM" id="SignalP"/>
    </source>
</evidence>
<dbReference type="EMBL" id="JAJMLW010000001">
    <property type="protein sequence ID" value="MCI2241369.1"/>
    <property type="molecule type" value="Genomic_DNA"/>
</dbReference>
<keyword evidence="3" id="KW-0732">Signal</keyword>
<keyword evidence="2" id="KW-0472">Membrane</keyword>
<protein>
    <submittedName>
        <fullName evidence="4">Uncharacterized protein</fullName>
    </submittedName>
</protein>
<reference evidence="4" key="1">
    <citation type="submission" date="2021-11" db="EMBL/GenBank/DDBJ databases">
        <title>A Novel Adlercreutzia Species, isolated from a Allomyrina dichotoma larva feces.</title>
        <authorList>
            <person name="Suh M.K."/>
        </authorList>
    </citation>
    <scope>NUCLEOTIDE SEQUENCE</scope>
    <source>
        <strain evidence="4">JBNU-10</strain>
    </source>
</reference>
<keyword evidence="2" id="KW-0812">Transmembrane</keyword>
<feature type="chain" id="PRO_5045719833" evidence="3">
    <location>
        <begin position="37"/>
        <end position="296"/>
    </location>
</feature>
<feature type="transmembrane region" description="Helical" evidence="2">
    <location>
        <begin position="266"/>
        <end position="284"/>
    </location>
</feature>
<organism evidence="4 5">
    <name type="scientific">Adlercreutzia faecimuris</name>
    <dbReference type="NCBI Taxonomy" id="2897341"/>
    <lineage>
        <taxon>Bacteria</taxon>
        <taxon>Bacillati</taxon>
        <taxon>Actinomycetota</taxon>
        <taxon>Coriobacteriia</taxon>
        <taxon>Eggerthellales</taxon>
        <taxon>Eggerthellaceae</taxon>
        <taxon>Adlercreutzia</taxon>
    </lineage>
</organism>
<accession>A0ABS9WES4</accession>
<comment type="caution">
    <text evidence="4">The sequence shown here is derived from an EMBL/GenBank/DDBJ whole genome shotgun (WGS) entry which is preliminary data.</text>
</comment>
<sequence length="296" mass="30354">MGYAGQGRIVRGIAAVAAATALGVLLALGVPGAAGADEGPADGGAYYLGSAVNTGTDNGFQGKQALRKGDPHFEWELGRFSVDGFARVEEGADGVPTFIVAPGGGVTLRFTLDQDLVGTSLNPALSVNRDENGRDAQYGVPEQDFGRGALIISRAPADGEPAAPEVTLDFLGSQAVRDEAVAVGTFGAGDYGVALDYELREDALVLLGVSVFPSFTDYRIAFDFRVRAEEGLEPGAVSAAPVPAASEPAPGEGAAAEDPAPTGMPLWQVIVMVAAISIGGLMVIRGERGPARRRGR</sequence>
<evidence type="ECO:0000313" key="5">
    <source>
        <dbReference type="Proteomes" id="UP001430755"/>
    </source>
</evidence>